<accession>A0A806XJN4</accession>
<evidence type="ECO:0008006" key="4">
    <source>
        <dbReference type="Google" id="ProtNLM"/>
    </source>
</evidence>
<feature type="transmembrane region" description="Helical" evidence="1">
    <location>
        <begin position="6"/>
        <end position="22"/>
    </location>
</feature>
<dbReference type="Proteomes" id="UP000069162">
    <property type="component" value="Chromosome"/>
</dbReference>
<gene>
    <name evidence="2" type="ORF">AO703_09445</name>
</gene>
<dbReference type="EMBL" id="CP012871">
    <property type="protein sequence ID" value="ALR78899.1"/>
    <property type="molecule type" value="Genomic_DNA"/>
</dbReference>
<keyword evidence="1" id="KW-0472">Membrane</keyword>
<evidence type="ECO:0000256" key="1">
    <source>
        <dbReference type="SAM" id="Phobius"/>
    </source>
</evidence>
<evidence type="ECO:0000313" key="3">
    <source>
        <dbReference type="Proteomes" id="UP000069162"/>
    </source>
</evidence>
<keyword evidence="1" id="KW-0812">Transmembrane</keyword>
<organism evidence="2 3">
    <name type="scientific">[Enterobacter] lignolyticus</name>
    <dbReference type="NCBI Taxonomy" id="1334193"/>
    <lineage>
        <taxon>Bacteria</taxon>
        <taxon>Pseudomonadati</taxon>
        <taxon>Pseudomonadota</taxon>
        <taxon>Gammaproteobacteria</taxon>
        <taxon>Enterobacterales</taxon>
        <taxon>Enterobacteriaceae</taxon>
        <taxon>Pluralibacter</taxon>
    </lineage>
</organism>
<evidence type="ECO:0000313" key="2">
    <source>
        <dbReference type="EMBL" id="ALR78899.1"/>
    </source>
</evidence>
<protein>
    <recommendedName>
        <fullName evidence="4">YcxB-like protein domain-containing protein</fullName>
    </recommendedName>
</protein>
<name>A0A806XJN4_9ENTR</name>
<keyword evidence="1" id="KW-1133">Transmembrane helix</keyword>
<dbReference type="KEGG" id="kle:AO703_09445"/>
<sequence length="119" mass="13659">MSIITFGLFALSVGVFYIYDAIMSRVAKKNETSEQQDESTEQKIKLNRYFVENISVVSIGRVYWKNVKTSYRKDGFIFIHMLSDACLVIPERALNSKTEAAEVADFIKMQIANNKRHTP</sequence>
<reference evidence="3" key="1">
    <citation type="submission" date="2015-10" db="EMBL/GenBank/DDBJ databases">
        <title>Complete Genome Sequencing of Klebsiella sp. strain G5.</title>
        <authorList>
            <person name="Chan K.-G."/>
            <person name="Chen J.-W."/>
        </authorList>
    </citation>
    <scope>NUCLEOTIDE SEQUENCE [LARGE SCALE GENOMIC DNA]</scope>
    <source>
        <strain evidence="3">G5</strain>
    </source>
</reference>
<dbReference type="AlphaFoldDB" id="A0A806XJN4"/>
<proteinExistence type="predicted"/>